<comment type="subcellular location">
    <subcellularLocation>
        <location evidence="1">Mitochondrion</location>
    </subcellularLocation>
</comment>
<dbReference type="PANTHER" id="PTHR36091:SF1">
    <property type="entry name" value="ALTERED INHERITANCE OF MITOCHONDRIA PROTEIN 9, MITOCHONDRIAL"/>
    <property type="match status" value="1"/>
</dbReference>
<dbReference type="InterPro" id="IPR002575">
    <property type="entry name" value="Aminoglycoside_PTrfase"/>
</dbReference>
<evidence type="ECO:0000256" key="2">
    <source>
        <dbReference type="ARBA" id="ARBA00005543"/>
    </source>
</evidence>
<evidence type="ECO:0000256" key="5">
    <source>
        <dbReference type="ARBA" id="ARBA00023128"/>
    </source>
</evidence>
<dbReference type="eggNOG" id="ENOG502SIYK">
    <property type="taxonomic scope" value="Eukaryota"/>
</dbReference>
<accession>C5FZ58</accession>
<evidence type="ECO:0000256" key="3">
    <source>
        <dbReference type="ARBA" id="ARBA00016197"/>
    </source>
</evidence>
<feature type="domain" description="Aminoglycoside phosphotransferase" evidence="7">
    <location>
        <begin position="301"/>
        <end position="365"/>
    </location>
</feature>
<evidence type="ECO:0000256" key="6">
    <source>
        <dbReference type="ARBA" id="ARBA00031849"/>
    </source>
</evidence>
<name>C5FZ58_ARTOC</name>
<dbReference type="GO" id="GO:0005739">
    <property type="term" value="C:mitochondrion"/>
    <property type="evidence" value="ECO:0007669"/>
    <property type="project" value="UniProtKB-SubCell"/>
</dbReference>
<dbReference type="AlphaFoldDB" id="C5FZ58"/>
<dbReference type="VEuPathDB" id="FungiDB:MCYG_07980"/>
<evidence type="ECO:0000256" key="4">
    <source>
        <dbReference type="ARBA" id="ARBA00022946"/>
    </source>
</evidence>
<evidence type="ECO:0000259" key="7">
    <source>
        <dbReference type="Pfam" id="PF01636"/>
    </source>
</evidence>
<evidence type="ECO:0000313" key="9">
    <source>
        <dbReference type="Proteomes" id="UP000002035"/>
    </source>
</evidence>
<dbReference type="InterPro" id="IPR011009">
    <property type="entry name" value="Kinase-like_dom_sf"/>
</dbReference>
<dbReference type="Proteomes" id="UP000002035">
    <property type="component" value="Unassembled WGS sequence"/>
</dbReference>
<evidence type="ECO:0000256" key="1">
    <source>
        <dbReference type="ARBA" id="ARBA00004173"/>
    </source>
</evidence>
<protein>
    <recommendedName>
        <fullName evidence="3">Altered inheritance of mitochondria protein 9, mitochondrial</fullName>
    </recommendedName>
    <alternativeName>
        <fullName evidence="6">Found in mitochondrial proteome protein 29</fullName>
    </alternativeName>
</protein>
<dbReference type="OMA" id="QGSIDRH"/>
<organism evidence="8 9">
    <name type="scientific">Arthroderma otae (strain ATCC MYA-4605 / CBS 113480)</name>
    <name type="common">Microsporum canis</name>
    <dbReference type="NCBI Taxonomy" id="554155"/>
    <lineage>
        <taxon>Eukaryota</taxon>
        <taxon>Fungi</taxon>
        <taxon>Dikarya</taxon>
        <taxon>Ascomycota</taxon>
        <taxon>Pezizomycotina</taxon>
        <taxon>Eurotiomycetes</taxon>
        <taxon>Eurotiomycetidae</taxon>
        <taxon>Onygenales</taxon>
        <taxon>Arthrodermataceae</taxon>
        <taxon>Microsporum</taxon>
    </lineage>
</organism>
<dbReference type="RefSeq" id="XP_002842897.1">
    <property type="nucleotide sequence ID" value="XM_002842851.1"/>
</dbReference>
<dbReference type="STRING" id="554155.C5FZ58"/>
<sequence length="553" mass="62980">MEGSSIFSFLRRPDPKHFFSRPASTFSKSSMPFQSPYVFTRKISQERMLGEKPPESMFAYTAGRWLHLDKLQRDARFVKFNYDRLCEKVLSLCPSAASIRSFQKLEGGFSKAFILETDSGRKLVVKFPTSVAGSAKHITNSEVATITYLQQNTKIPIPDILDWSDDPANPIGSAYIIMEHAGGILLQEAWANIPSDKKVKCIGAICTSILPITKLDFSAYGSLYFANASFLDKSKQKLSSNDEYCIGPHCRSSTYWNNNVGHDLPSYASALIDSGFARLPPANQPLSLQQQASYQGSIDRHVELLKTAQDVFPHLVQHPEIQANSSPTLFHPDLHKRNIFVSQDDPTIVTGIIDWQGASIEPAFYYADEIPDFAKIPAEGLPDSAEESLCYQAYEVGLALLAPRLGATRKIDETLLRPFRYCHRTWRDGFTPFTHELMRLKDSWGKLGFQRDCPIPTMGAEEKSFYEEQLGIYDGMLEFRRDMIEILGIEEDGWVSAERWEEVKKAHQGFNETLMDRMENDESRQELRTIWPFDQCQPRAQLHRETLIHEEYR</sequence>
<proteinExistence type="inferred from homology"/>
<dbReference type="GeneID" id="9227577"/>
<dbReference type="OrthoDB" id="2831558at2759"/>
<dbReference type="Pfam" id="PF01636">
    <property type="entry name" value="APH"/>
    <property type="match status" value="1"/>
</dbReference>
<dbReference type="PANTHER" id="PTHR36091">
    <property type="entry name" value="ALTERED INHERITANCE OF MITOCHONDRIA PROTEIN 9, MITOCHONDRIAL"/>
    <property type="match status" value="1"/>
</dbReference>
<dbReference type="EMBL" id="DS995708">
    <property type="protein sequence ID" value="EEQ35161.1"/>
    <property type="molecule type" value="Genomic_DNA"/>
</dbReference>
<gene>
    <name evidence="8" type="ORF">MCYG_07980</name>
</gene>
<dbReference type="InterPro" id="IPR051035">
    <property type="entry name" value="Mito_inheritance_9"/>
</dbReference>
<dbReference type="Gene3D" id="3.30.200.20">
    <property type="entry name" value="Phosphorylase Kinase, domain 1"/>
    <property type="match status" value="1"/>
</dbReference>
<keyword evidence="9" id="KW-1185">Reference proteome</keyword>
<keyword evidence="4" id="KW-0809">Transit peptide</keyword>
<dbReference type="HOGENOM" id="CLU_019189_3_0_1"/>
<reference evidence="9" key="1">
    <citation type="journal article" date="2012" name="MBio">
        <title>Comparative genome analysis of Trichophyton rubrum and related dermatophytes reveals candidate genes involved in infection.</title>
        <authorList>
            <person name="Martinez D.A."/>
            <person name="Oliver B.G."/>
            <person name="Graeser Y."/>
            <person name="Goldberg J.M."/>
            <person name="Li W."/>
            <person name="Martinez-Rossi N.M."/>
            <person name="Monod M."/>
            <person name="Shelest E."/>
            <person name="Barton R.C."/>
            <person name="Birch E."/>
            <person name="Brakhage A.A."/>
            <person name="Chen Z."/>
            <person name="Gurr S.J."/>
            <person name="Heiman D."/>
            <person name="Heitman J."/>
            <person name="Kosti I."/>
            <person name="Rossi A."/>
            <person name="Saif S."/>
            <person name="Samalova M."/>
            <person name="Saunders C.W."/>
            <person name="Shea T."/>
            <person name="Summerbell R.C."/>
            <person name="Xu J."/>
            <person name="Young S."/>
            <person name="Zeng Q."/>
            <person name="Birren B.W."/>
            <person name="Cuomo C.A."/>
            <person name="White T.C."/>
        </authorList>
    </citation>
    <scope>NUCLEOTIDE SEQUENCE [LARGE SCALE GENOMIC DNA]</scope>
    <source>
        <strain evidence="9">ATCC MYA-4605 / CBS 113480</strain>
    </source>
</reference>
<evidence type="ECO:0000313" key="8">
    <source>
        <dbReference type="EMBL" id="EEQ35161.1"/>
    </source>
</evidence>
<dbReference type="SUPFAM" id="SSF56112">
    <property type="entry name" value="Protein kinase-like (PK-like)"/>
    <property type="match status" value="1"/>
</dbReference>
<dbReference type="Gene3D" id="3.90.1200.10">
    <property type="match status" value="1"/>
</dbReference>
<comment type="similarity">
    <text evidence="2">Belongs to the AIM9 family.</text>
</comment>
<keyword evidence="5" id="KW-0496">Mitochondrion</keyword>